<dbReference type="Proteomes" id="UP000475862">
    <property type="component" value="Unassembled WGS sequence"/>
</dbReference>
<evidence type="ECO:0000313" key="1">
    <source>
        <dbReference type="EMBL" id="KAE9534862.1"/>
    </source>
</evidence>
<evidence type="ECO:0000313" key="2">
    <source>
        <dbReference type="Proteomes" id="UP000475862"/>
    </source>
</evidence>
<name>A0A6G0TL10_APHGL</name>
<sequence>MFKKYNKKFNTKFSIGFPSNSYRENSKRHYRENVRLKYSFLFGFFFYKYRYFVNNGNNAAEWSLFLISFIPSTLSNDTITAGSVEPANIMDTNDVIFLLNNQVLTDFGFWKVLARASVLCTKNSSSMSTCETFVSILIQVLTKIRQNHEYFQIILLLKISYNNDKKVEQVEHLNIFMDITEKDPSATKWVPIAL</sequence>
<gene>
    <name evidence="1" type="ORF">AGLY_008154</name>
</gene>
<proteinExistence type="predicted"/>
<keyword evidence="2" id="KW-1185">Reference proteome</keyword>
<organism evidence="1 2">
    <name type="scientific">Aphis glycines</name>
    <name type="common">Soybean aphid</name>
    <dbReference type="NCBI Taxonomy" id="307491"/>
    <lineage>
        <taxon>Eukaryota</taxon>
        <taxon>Metazoa</taxon>
        <taxon>Ecdysozoa</taxon>
        <taxon>Arthropoda</taxon>
        <taxon>Hexapoda</taxon>
        <taxon>Insecta</taxon>
        <taxon>Pterygota</taxon>
        <taxon>Neoptera</taxon>
        <taxon>Paraneoptera</taxon>
        <taxon>Hemiptera</taxon>
        <taxon>Sternorrhyncha</taxon>
        <taxon>Aphidomorpha</taxon>
        <taxon>Aphidoidea</taxon>
        <taxon>Aphididae</taxon>
        <taxon>Aphidini</taxon>
        <taxon>Aphis</taxon>
        <taxon>Aphis</taxon>
    </lineage>
</organism>
<accession>A0A6G0TL10</accession>
<reference evidence="1 2" key="1">
    <citation type="submission" date="2019-08" db="EMBL/GenBank/DDBJ databases">
        <title>The genome of the soybean aphid Biotype 1, its phylome, world population structure and adaptation to the North American continent.</title>
        <authorList>
            <person name="Giordano R."/>
            <person name="Donthu R.K."/>
            <person name="Hernandez A.G."/>
            <person name="Wright C.L."/>
            <person name="Zimin A.V."/>
        </authorList>
    </citation>
    <scope>NUCLEOTIDE SEQUENCE [LARGE SCALE GENOMIC DNA]</scope>
    <source>
        <tissue evidence="1">Whole aphids</tissue>
    </source>
</reference>
<dbReference type="AlphaFoldDB" id="A0A6G0TL10"/>
<dbReference type="EMBL" id="VYZN01000027">
    <property type="protein sequence ID" value="KAE9534862.1"/>
    <property type="molecule type" value="Genomic_DNA"/>
</dbReference>
<comment type="caution">
    <text evidence="1">The sequence shown here is derived from an EMBL/GenBank/DDBJ whole genome shotgun (WGS) entry which is preliminary data.</text>
</comment>
<protein>
    <submittedName>
        <fullName evidence="1">Uncharacterized protein</fullName>
    </submittedName>
</protein>